<protein>
    <submittedName>
        <fullName evidence="2">Uncharacterized protein</fullName>
    </submittedName>
</protein>
<evidence type="ECO:0000313" key="3">
    <source>
        <dbReference type="Proteomes" id="UP001321520"/>
    </source>
</evidence>
<proteinExistence type="predicted"/>
<keyword evidence="1" id="KW-1133">Transmembrane helix</keyword>
<evidence type="ECO:0000313" key="2">
    <source>
        <dbReference type="EMBL" id="WKD48468.1"/>
    </source>
</evidence>
<reference evidence="2 3" key="1">
    <citation type="submission" date="2022-05" db="EMBL/GenBank/DDBJ databases">
        <title>Microbulbifer sp. nov., isolated from sponge.</title>
        <authorList>
            <person name="Gao L."/>
        </authorList>
    </citation>
    <scope>NUCLEOTIDE SEQUENCE [LARGE SCALE GENOMIC DNA]</scope>
    <source>
        <strain evidence="2 3">MI-G</strain>
    </source>
</reference>
<feature type="transmembrane region" description="Helical" evidence="1">
    <location>
        <begin position="51"/>
        <end position="83"/>
    </location>
</feature>
<dbReference type="EMBL" id="CP098023">
    <property type="protein sequence ID" value="WKD48468.1"/>
    <property type="molecule type" value="Genomic_DNA"/>
</dbReference>
<dbReference type="RefSeq" id="WP_301414225.1">
    <property type="nucleotide sequence ID" value="NZ_CP098023.1"/>
</dbReference>
<sequence>MLLATIRFYCANFVRFFLPQQREIPVCKGTDSHTRRYTVQYRQKRGRVRSLWIAVSLVMLCFPLVPLLLGLGFFSAFLSFAILDETV</sequence>
<evidence type="ECO:0000256" key="1">
    <source>
        <dbReference type="SAM" id="Phobius"/>
    </source>
</evidence>
<keyword evidence="3" id="KW-1185">Reference proteome</keyword>
<name>A0ABY9E8N4_9GAMM</name>
<keyword evidence="1" id="KW-0812">Transmembrane</keyword>
<accession>A0ABY9E8N4</accession>
<gene>
    <name evidence="2" type="ORF">M8T91_11080</name>
</gene>
<organism evidence="2 3">
    <name type="scientific">Microbulbifer spongiae</name>
    <dbReference type="NCBI Taxonomy" id="2944933"/>
    <lineage>
        <taxon>Bacteria</taxon>
        <taxon>Pseudomonadati</taxon>
        <taxon>Pseudomonadota</taxon>
        <taxon>Gammaproteobacteria</taxon>
        <taxon>Cellvibrionales</taxon>
        <taxon>Microbulbiferaceae</taxon>
        <taxon>Microbulbifer</taxon>
    </lineage>
</organism>
<dbReference type="Proteomes" id="UP001321520">
    <property type="component" value="Chromosome"/>
</dbReference>
<keyword evidence="1" id="KW-0472">Membrane</keyword>